<name>E2ABR9_CAMFO</name>
<accession>E2ABR9</accession>
<organism evidence="3">
    <name type="scientific">Camponotus floridanus</name>
    <name type="common">Florida carpenter ant</name>
    <dbReference type="NCBI Taxonomy" id="104421"/>
    <lineage>
        <taxon>Eukaryota</taxon>
        <taxon>Metazoa</taxon>
        <taxon>Ecdysozoa</taxon>
        <taxon>Arthropoda</taxon>
        <taxon>Hexapoda</taxon>
        <taxon>Insecta</taxon>
        <taxon>Pterygota</taxon>
        <taxon>Neoptera</taxon>
        <taxon>Endopterygota</taxon>
        <taxon>Hymenoptera</taxon>
        <taxon>Apocrita</taxon>
        <taxon>Aculeata</taxon>
        <taxon>Formicoidea</taxon>
        <taxon>Formicidae</taxon>
        <taxon>Formicinae</taxon>
        <taxon>Camponotus</taxon>
    </lineage>
</organism>
<keyword evidence="1" id="KW-0175">Coiled coil</keyword>
<evidence type="ECO:0000256" key="1">
    <source>
        <dbReference type="SAM" id="Coils"/>
    </source>
</evidence>
<keyword evidence="3" id="KW-1185">Reference proteome</keyword>
<reference evidence="2 3" key="1">
    <citation type="journal article" date="2010" name="Science">
        <title>Genomic comparison of the ants Camponotus floridanus and Harpegnathos saltator.</title>
        <authorList>
            <person name="Bonasio R."/>
            <person name="Zhang G."/>
            <person name="Ye C."/>
            <person name="Mutti N.S."/>
            <person name="Fang X."/>
            <person name="Qin N."/>
            <person name="Donahue G."/>
            <person name="Yang P."/>
            <person name="Li Q."/>
            <person name="Li C."/>
            <person name="Zhang P."/>
            <person name="Huang Z."/>
            <person name="Berger S.L."/>
            <person name="Reinberg D."/>
            <person name="Wang J."/>
            <person name="Liebig J."/>
        </authorList>
    </citation>
    <scope>NUCLEOTIDE SEQUENCE [LARGE SCALE GENOMIC DNA]</scope>
    <source>
        <strain evidence="3">C129</strain>
    </source>
</reference>
<dbReference type="OMA" id="ARERCMS"/>
<protein>
    <submittedName>
        <fullName evidence="2">Uncharacterized protein</fullName>
    </submittedName>
</protein>
<sequence length="242" mass="29073">MEEIMNGWRDEVKKTMEGVMEVIKEQGRGLREEMEGMRRDMKEQVMRWKEERMEIMKIIKRLEKKVKELETEEKGGKGVKRGQGRIREEKKINERVKDIERKMELKERADRKRNIIIRGLEVKGGRRREAVEEIFERIEVRAEIEEVKRLGGNKDKERELVWEKGENFRGLDVEEEKNEVKVGGDSEGGNEKRKKGMGYGVIRIDEQWWRWDEIEEVLVDGRGKIWDKEMEEVKGESREERR</sequence>
<feature type="coiled-coil region" evidence="1">
    <location>
        <begin position="31"/>
        <end position="109"/>
    </location>
</feature>
<evidence type="ECO:0000313" key="3">
    <source>
        <dbReference type="Proteomes" id="UP000000311"/>
    </source>
</evidence>
<dbReference type="Proteomes" id="UP000000311">
    <property type="component" value="Unassembled WGS sequence"/>
</dbReference>
<dbReference type="EMBL" id="GL438346">
    <property type="protein sequence ID" value="EFN69120.1"/>
    <property type="molecule type" value="Genomic_DNA"/>
</dbReference>
<dbReference type="AlphaFoldDB" id="E2ABR9"/>
<evidence type="ECO:0000313" key="2">
    <source>
        <dbReference type="EMBL" id="EFN69120.1"/>
    </source>
</evidence>
<dbReference type="InParanoid" id="E2ABR9"/>
<gene>
    <name evidence="2" type="ORF">EAG_14835</name>
</gene>
<proteinExistence type="predicted"/>